<dbReference type="PRINTS" id="PR00080">
    <property type="entry name" value="SDRFAMILY"/>
</dbReference>
<protein>
    <submittedName>
        <fullName evidence="3">SDR family oxidoreductase</fullName>
    </submittedName>
</protein>
<evidence type="ECO:0000313" key="3">
    <source>
        <dbReference type="EMBL" id="RQW76026.1"/>
    </source>
</evidence>
<dbReference type="PROSITE" id="PS00061">
    <property type="entry name" value="ADH_SHORT"/>
    <property type="match status" value="1"/>
</dbReference>
<dbReference type="Pfam" id="PF13561">
    <property type="entry name" value="adh_short_C2"/>
    <property type="match status" value="1"/>
</dbReference>
<name>A0A3N9UVY9_9BACI</name>
<dbReference type="GO" id="GO:0008206">
    <property type="term" value="P:bile acid metabolic process"/>
    <property type="evidence" value="ECO:0007669"/>
    <property type="project" value="UniProtKB-ARBA"/>
</dbReference>
<dbReference type="InterPro" id="IPR036291">
    <property type="entry name" value="NAD(P)-bd_dom_sf"/>
</dbReference>
<comment type="similarity">
    <text evidence="1">Belongs to the short-chain dehydrogenases/reductases (SDR) family.</text>
</comment>
<dbReference type="FunFam" id="3.40.50.720:FF:000084">
    <property type="entry name" value="Short-chain dehydrogenase reductase"/>
    <property type="match status" value="1"/>
</dbReference>
<dbReference type="AlphaFoldDB" id="A0A3N9UVY9"/>
<keyword evidence="2" id="KW-0560">Oxidoreductase</keyword>
<evidence type="ECO:0000256" key="2">
    <source>
        <dbReference type="ARBA" id="ARBA00023002"/>
    </source>
</evidence>
<comment type="caution">
    <text evidence="3">The sequence shown here is derived from an EMBL/GenBank/DDBJ whole genome shotgun (WGS) entry which is preliminary data.</text>
</comment>
<keyword evidence="4" id="KW-1185">Reference proteome</keyword>
<dbReference type="SUPFAM" id="SSF51735">
    <property type="entry name" value="NAD(P)-binding Rossmann-fold domains"/>
    <property type="match status" value="1"/>
</dbReference>
<gene>
    <name evidence="3" type="ORF">EBB45_00265</name>
</gene>
<dbReference type="PRINTS" id="PR00081">
    <property type="entry name" value="GDHRDH"/>
</dbReference>
<evidence type="ECO:0000313" key="4">
    <source>
        <dbReference type="Proteomes" id="UP000274033"/>
    </source>
</evidence>
<reference evidence="3 4" key="1">
    <citation type="journal article" date="2013" name="J. Microbiol.">
        <title>Lysinibacillus chungkukjangi sp. nov., isolated from Chungkukjang, Korean fermented soybean food.</title>
        <authorList>
            <person name="Kim S.J."/>
            <person name="Jang Y.H."/>
            <person name="Hamada M."/>
            <person name="Ahn J.H."/>
            <person name="Weon H.Y."/>
            <person name="Suzuki K."/>
            <person name="Whang K.S."/>
            <person name="Kwon S.W."/>
        </authorList>
    </citation>
    <scope>NUCLEOTIDE SEQUENCE [LARGE SCALE GENOMIC DNA]</scope>
    <source>
        <strain evidence="3 4">MCCC 1A12701</strain>
    </source>
</reference>
<dbReference type="OrthoDB" id="9804774at2"/>
<dbReference type="EMBL" id="RRCT01000001">
    <property type="protein sequence ID" value="RQW76026.1"/>
    <property type="molecule type" value="Genomic_DNA"/>
</dbReference>
<dbReference type="GO" id="GO:0016616">
    <property type="term" value="F:oxidoreductase activity, acting on the CH-OH group of donors, NAD or NADP as acceptor"/>
    <property type="evidence" value="ECO:0007669"/>
    <property type="project" value="TreeGrafter"/>
</dbReference>
<dbReference type="PANTHER" id="PTHR42760">
    <property type="entry name" value="SHORT-CHAIN DEHYDROGENASES/REDUCTASES FAMILY MEMBER"/>
    <property type="match status" value="1"/>
</dbReference>
<dbReference type="InterPro" id="IPR002347">
    <property type="entry name" value="SDR_fam"/>
</dbReference>
<dbReference type="RefSeq" id="WP_124761455.1">
    <property type="nucleotide sequence ID" value="NZ_JAFBDY010000001.1"/>
</dbReference>
<dbReference type="Gene3D" id="3.40.50.720">
    <property type="entry name" value="NAD(P)-binding Rossmann-like Domain"/>
    <property type="match status" value="1"/>
</dbReference>
<proteinExistence type="inferred from homology"/>
<accession>A0A3N9UVY9</accession>
<dbReference type="Proteomes" id="UP000274033">
    <property type="component" value="Unassembled WGS sequence"/>
</dbReference>
<sequence>MNKQVAIVTGAGRGIGKGIAENLIKKGYKVALADILEDVLTVGESFGDELTAKGYQLDIRNKDQVKSFMEEVNSHFGSVNILVNVAGTCNRKAFSEMTLEDWDLDVATNMTGTFLMCQSAIYPYMKEAGFGRIVNIASVSGLTGGVGPVYEDGSGGRSGIAYAASKAGVINMTKWIAREVGKYGITCNAIAPGVIRTEMTKDAYYDFSNQPIQKWGEPQDIATAVNFLVSKESSFITGVCLNVDGGSTMV</sequence>
<evidence type="ECO:0000256" key="1">
    <source>
        <dbReference type="ARBA" id="ARBA00006484"/>
    </source>
</evidence>
<dbReference type="InterPro" id="IPR020904">
    <property type="entry name" value="Sc_DH/Rdtase_CS"/>
</dbReference>
<organism evidence="3 4">
    <name type="scientific">Lysinibacillus composti</name>
    <dbReference type="NCBI Taxonomy" id="720633"/>
    <lineage>
        <taxon>Bacteria</taxon>
        <taxon>Bacillati</taxon>
        <taxon>Bacillota</taxon>
        <taxon>Bacilli</taxon>
        <taxon>Bacillales</taxon>
        <taxon>Bacillaceae</taxon>
        <taxon>Lysinibacillus</taxon>
    </lineage>
</organism>